<evidence type="ECO:0000313" key="1">
    <source>
        <dbReference type="EMBL" id="KAH7691872.1"/>
    </source>
</evidence>
<accession>A0ACB7WTJ2</accession>
<comment type="caution">
    <text evidence="1">The sequence shown here is derived from an EMBL/GenBank/DDBJ whole genome shotgun (WGS) entry which is preliminary data.</text>
</comment>
<reference evidence="2" key="1">
    <citation type="journal article" date="2022" name="Nat. Commun.">
        <title>Chromosome evolution and the genetic basis of agronomically important traits in greater yam.</title>
        <authorList>
            <person name="Bredeson J.V."/>
            <person name="Lyons J.B."/>
            <person name="Oniyinde I.O."/>
            <person name="Okereke N.R."/>
            <person name="Kolade O."/>
            <person name="Nnabue I."/>
            <person name="Nwadili C.O."/>
            <person name="Hribova E."/>
            <person name="Parker M."/>
            <person name="Nwogha J."/>
            <person name="Shu S."/>
            <person name="Carlson J."/>
            <person name="Kariba R."/>
            <person name="Muthemba S."/>
            <person name="Knop K."/>
            <person name="Barton G.J."/>
            <person name="Sherwood A.V."/>
            <person name="Lopez-Montes A."/>
            <person name="Asiedu R."/>
            <person name="Jamnadass R."/>
            <person name="Muchugi A."/>
            <person name="Goodstein D."/>
            <person name="Egesi C.N."/>
            <person name="Featherston J."/>
            <person name="Asfaw A."/>
            <person name="Simpson G.G."/>
            <person name="Dolezel J."/>
            <person name="Hendre P.S."/>
            <person name="Van Deynze A."/>
            <person name="Kumar P.L."/>
            <person name="Obidiegwu J.E."/>
            <person name="Bhattacharjee R."/>
            <person name="Rokhsar D.S."/>
        </authorList>
    </citation>
    <scope>NUCLEOTIDE SEQUENCE [LARGE SCALE GENOMIC DNA]</scope>
    <source>
        <strain evidence="2">cv. TDa95/00328</strain>
    </source>
</reference>
<evidence type="ECO:0000313" key="2">
    <source>
        <dbReference type="Proteomes" id="UP000827976"/>
    </source>
</evidence>
<sequence length="203" mass="23199">MRILFQSQDLWELVDSGYSTAEDVARVWENKKRDSKALFFIASAVHESIFHLVWTLKQDFETLQMKNTEDVQAYTVVSKILRSLTPKFTHIVAAIEEAKDLSILSLDELSGSLQAHEVRLNKLSEYVESKAFQVEGETSNVKRDDKSSSRGREKNNYRGRGRGRGRGRSTDRQRQQQRNYGYPDGEWQGEASAHCPICPQIGS</sequence>
<organism evidence="1 2">
    <name type="scientific">Dioscorea alata</name>
    <name type="common">Purple yam</name>
    <dbReference type="NCBI Taxonomy" id="55571"/>
    <lineage>
        <taxon>Eukaryota</taxon>
        <taxon>Viridiplantae</taxon>
        <taxon>Streptophyta</taxon>
        <taxon>Embryophyta</taxon>
        <taxon>Tracheophyta</taxon>
        <taxon>Spermatophyta</taxon>
        <taxon>Magnoliopsida</taxon>
        <taxon>Liliopsida</taxon>
        <taxon>Dioscoreales</taxon>
        <taxon>Dioscoreaceae</taxon>
        <taxon>Dioscorea</taxon>
    </lineage>
</organism>
<gene>
    <name evidence="1" type="ORF">IHE45_01G027000</name>
</gene>
<dbReference type="Proteomes" id="UP000827976">
    <property type="component" value="Chromosome 1"/>
</dbReference>
<dbReference type="EMBL" id="CM037011">
    <property type="protein sequence ID" value="KAH7691872.1"/>
    <property type="molecule type" value="Genomic_DNA"/>
</dbReference>
<proteinExistence type="predicted"/>
<protein>
    <submittedName>
        <fullName evidence="1">Uncharacterized protein</fullName>
    </submittedName>
</protein>
<keyword evidence="2" id="KW-1185">Reference proteome</keyword>
<name>A0ACB7WTJ2_DIOAL</name>